<reference evidence="3 4" key="1">
    <citation type="journal article" date="2019" name="Int. J. Syst. Evol. Microbiol.">
        <title>The Global Catalogue of Microorganisms (GCM) 10K type strain sequencing project: providing services to taxonomists for standard genome sequencing and annotation.</title>
        <authorList>
            <consortium name="The Broad Institute Genomics Platform"/>
            <consortium name="The Broad Institute Genome Sequencing Center for Infectious Disease"/>
            <person name="Wu L."/>
            <person name="Ma J."/>
        </authorList>
    </citation>
    <scope>NUCLEOTIDE SEQUENCE [LARGE SCALE GENOMIC DNA]</scope>
    <source>
        <strain evidence="3 4">JCM 5052</strain>
    </source>
</reference>
<dbReference type="EMBL" id="BAAABZ010000071">
    <property type="protein sequence ID" value="GAA0554755.1"/>
    <property type="molecule type" value="Genomic_DNA"/>
</dbReference>
<keyword evidence="4" id="KW-1185">Reference proteome</keyword>
<accession>A0ABN1DXF4</accession>
<proteinExistence type="predicted"/>
<keyword evidence="2" id="KW-0812">Transmembrane</keyword>
<feature type="region of interest" description="Disordered" evidence="1">
    <location>
        <begin position="57"/>
        <end position="217"/>
    </location>
</feature>
<feature type="compositionally biased region" description="Gly residues" evidence="1">
    <location>
        <begin position="105"/>
        <end position="114"/>
    </location>
</feature>
<keyword evidence="2" id="KW-0472">Membrane</keyword>
<evidence type="ECO:0008006" key="5">
    <source>
        <dbReference type="Google" id="ProtNLM"/>
    </source>
</evidence>
<feature type="compositionally biased region" description="Pro residues" evidence="1">
    <location>
        <begin position="80"/>
        <end position="89"/>
    </location>
</feature>
<evidence type="ECO:0000256" key="1">
    <source>
        <dbReference type="SAM" id="MobiDB-lite"/>
    </source>
</evidence>
<name>A0ABN1DXF4_9ACTN</name>
<evidence type="ECO:0000256" key="2">
    <source>
        <dbReference type="SAM" id="Phobius"/>
    </source>
</evidence>
<feature type="compositionally biased region" description="Low complexity" evidence="1">
    <location>
        <begin position="133"/>
        <end position="152"/>
    </location>
</feature>
<dbReference type="PANTHER" id="PTHR24637">
    <property type="entry name" value="COLLAGEN"/>
    <property type="match status" value="1"/>
</dbReference>
<comment type="caution">
    <text evidence="3">The sequence shown here is derived from an EMBL/GenBank/DDBJ whole genome shotgun (WGS) entry which is preliminary data.</text>
</comment>
<evidence type="ECO:0000313" key="3">
    <source>
        <dbReference type="EMBL" id="GAA0554755.1"/>
    </source>
</evidence>
<dbReference type="PANTHER" id="PTHR24637:SF421">
    <property type="entry name" value="CUTICLE COLLAGEN DPY-2"/>
    <property type="match status" value="1"/>
</dbReference>
<evidence type="ECO:0000313" key="4">
    <source>
        <dbReference type="Proteomes" id="UP001501576"/>
    </source>
</evidence>
<organism evidence="3 4">
    <name type="scientific">Streptomyces mordarskii</name>
    <dbReference type="NCBI Taxonomy" id="1226758"/>
    <lineage>
        <taxon>Bacteria</taxon>
        <taxon>Bacillati</taxon>
        <taxon>Actinomycetota</taxon>
        <taxon>Actinomycetes</taxon>
        <taxon>Kitasatosporales</taxon>
        <taxon>Streptomycetaceae</taxon>
        <taxon>Streptomyces</taxon>
    </lineage>
</organism>
<gene>
    <name evidence="3" type="ORF">GCM10010390_66080</name>
</gene>
<keyword evidence="2" id="KW-1133">Transmembrane helix</keyword>
<feature type="transmembrane region" description="Helical" evidence="2">
    <location>
        <begin position="15"/>
        <end position="38"/>
    </location>
</feature>
<protein>
    <recommendedName>
        <fullName evidence="5">Collagen-like protein</fullName>
    </recommendedName>
</protein>
<dbReference type="Proteomes" id="UP001501576">
    <property type="component" value="Unassembled WGS sequence"/>
</dbReference>
<sequence length="217" mass="20895">MTRAEARKQRRRGDYLAVAGALLFAGLLAAGMIAFLSLTKDLADANRARDQLAAQVQGLGASPVAGPPGSRGTPGDVGPSGPPGPPGPTGSPGSDGTDGKDGKSGDPGGPGPSGSPGSAGKSGVNGVDGQNGADGAAGPVGPVGPQGSQGEQGPKGDTGDRGPAGPAGPNCPEGYSLQAPSYDPDALVCRRDGAPDPEPSDSGSGGLLGLPADRRRY</sequence>